<keyword evidence="1" id="KW-0472">Membrane</keyword>
<feature type="transmembrane region" description="Helical" evidence="1">
    <location>
        <begin position="7"/>
        <end position="24"/>
    </location>
</feature>
<proteinExistence type="predicted"/>
<feature type="transmembrane region" description="Helical" evidence="1">
    <location>
        <begin position="53"/>
        <end position="77"/>
    </location>
</feature>
<evidence type="ECO:0000256" key="1">
    <source>
        <dbReference type="SAM" id="Phobius"/>
    </source>
</evidence>
<dbReference type="AlphaFoldDB" id="A0A0F9NBW5"/>
<name>A0A0F9NBW5_9ZZZZ</name>
<comment type="caution">
    <text evidence="2">The sequence shown here is derived from an EMBL/GenBank/DDBJ whole genome shotgun (WGS) entry which is preliminary data.</text>
</comment>
<reference evidence="2" key="1">
    <citation type="journal article" date="2015" name="Nature">
        <title>Complex archaea that bridge the gap between prokaryotes and eukaryotes.</title>
        <authorList>
            <person name="Spang A."/>
            <person name="Saw J.H."/>
            <person name="Jorgensen S.L."/>
            <person name="Zaremba-Niedzwiedzka K."/>
            <person name="Martijn J."/>
            <person name="Lind A.E."/>
            <person name="van Eijk R."/>
            <person name="Schleper C."/>
            <person name="Guy L."/>
            <person name="Ettema T.J."/>
        </authorList>
    </citation>
    <scope>NUCLEOTIDE SEQUENCE</scope>
</reference>
<protein>
    <submittedName>
        <fullName evidence="2">Uncharacterized protein</fullName>
    </submittedName>
</protein>
<gene>
    <name evidence="2" type="ORF">LCGC14_0970550</name>
</gene>
<accession>A0A0F9NBW5</accession>
<keyword evidence="1" id="KW-0812">Transmembrane</keyword>
<dbReference type="EMBL" id="LAZR01003567">
    <property type="protein sequence ID" value="KKN16975.1"/>
    <property type="molecule type" value="Genomic_DNA"/>
</dbReference>
<keyword evidence="1" id="KW-1133">Transmembrane helix</keyword>
<evidence type="ECO:0000313" key="2">
    <source>
        <dbReference type="EMBL" id="KKN16975.1"/>
    </source>
</evidence>
<organism evidence="2">
    <name type="scientific">marine sediment metagenome</name>
    <dbReference type="NCBI Taxonomy" id="412755"/>
    <lineage>
        <taxon>unclassified sequences</taxon>
        <taxon>metagenomes</taxon>
        <taxon>ecological metagenomes</taxon>
    </lineage>
</organism>
<sequence>MKWYYRLLMSVISIGMMFLCWHALDLIDHWFYDGYRTDIGSFRHSSFQLVKGIAYGITCISMLVFGILGIGTPFVPFDGENDVVVTK</sequence>